<dbReference type="InterPro" id="IPR036942">
    <property type="entry name" value="Beta-barrel_TonB_sf"/>
</dbReference>
<keyword evidence="6" id="KW-0732">Signal</keyword>
<sequence length="763" mass="85684">MLKTVQLILFLLLLPLLVGAQNFNGKIINSNNGLPIHNAIIVNLKSNDTVFSNDSGFFKINRTGEYKITKTGYLNEIISIDISKFTVVKLITNSSQLDEVIINSNHLPKSLKKATSSIDIISQSQIQRFNNTDFSPILNNTPGVFMQSGALNTNRITIRGIGSRNLFGTSKIRAYFKNIPLTNGSGETTIEDFELGSISKMEIIKGATSSSYGAGLGGTIILHPKNSKNNNTQVSNEFSMGSFGLIKNISTLNLNLKNSSINTVFSTTNYDGYRDNNNYNRQTFTITGNHFINSNNDISILASFVNLKAFIPSSLNETDFINNPEQAAFTWQQARGFEDAIRGIIGLSWNHNYSDNLKQSTSIFTSFRDAYEPRPFNILSENSFAFGVRSRLIGNLMVFQKNMKFTIGGELFRDRYNSETFENLYEDFPEETGSVKGDKLSNFEENRTYYNLFFESDFELSNLTTLTFGLNLNKTAYKLKDRFEASESNPDQSGDFKFEPIISPKLGVSHLISNNISLFSSISQGFSPISLNETLLPDGQINTNLKPETGWNFEIGSRGSFSKGKLQYTISIYRLNIKNLVVSRRTAQDAFIGINAGKTRHDGLELKLNYQALKTKIVRLNPFINYTLNKFKFKEFIDVDSNFSGNDLTGVPSQVLNLGADYHFNFGLYGNIFHQYVGEIPITDSNTLYSDSYNLTHLKIGYRTNPNKKFGINIFLGINNLFNKHYASQILINASGFGGTPPRYYYPGNPINYYSGVRLNYVF</sequence>
<name>A0ABR6Y2I8_9FLAO</name>
<evidence type="ECO:0000256" key="13">
    <source>
        <dbReference type="RuleBase" id="RU003357"/>
    </source>
</evidence>
<comment type="similarity">
    <text evidence="12 13">Belongs to the TonB-dependent receptor family.</text>
</comment>
<organism evidence="16 17">
    <name type="scientific">Winogradskyella echinorum</name>
    <dbReference type="NCBI Taxonomy" id="538189"/>
    <lineage>
        <taxon>Bacteria</taxon>
        <taxon>Pseudomonadati</taxon>
        <taxon>Bacteroidota</taxon>
        <taxon>Flavobacteriia</taxon>
        <taxon>Flavobacteriales</taxon>
        <taxon>Flavobacteriaceae</taxon>
        <taxon>Winogradskyella</taxon>
    </lineage>
</organism>
<evidence type="ECO:0000256" key="10">
    <source>
        <dbReference type="ARBA" id="ARBA00023136"/>
    </source>
</evidence>
<keyword evidence="9 13" id="KW-0798">TonB box</keyword>
<keyword evidence="11 12" id="KW-0998">Cell outer membrane</keyword>
<accession>A0ABR6Y2I8</accession>
<dbReference type="InterPro" id="IPR012910">
    <property type="entry name" value="Plug_dom"/>
</dbReference>
<dbReference type="SUPFAM" id="SSF56935">
    <property type="entry name" value="Porins"/>
    <property type="match status" value="1"/>
</dbReference>
<evidence type="ECO:0000256" key="1">
    <source>
        <dbReference type="ARBA" id="ARBA00004571"/>
    </source>
</evidence>
<evidence type="ECO:0000256" key="4">
    <source>
        <dbReference type="ARBA" id="ARBA00022496"/>
    </source>
</evidence>
<evidence type="ECO:0000313" key="16">
    <source>
        <dbReference type="EMBL" id="MBC3846889.1"/>
    </source>
</evidence>
<keyword evidence="2 12" id="KW-0813">Transport</keyword>
<evidence type="ECO:0000256" key="7">
    <source>
        <dbReference type="ARBA" id="ARBA00023004"/>
    </source>
</evidence>
<dbReference type="Gene3D" id="2.170.130.10">
    <property type="entry name" value="TonB-dependent receptor, plug domain"/>
    <property type="match status" value="1"/>
</dbReference>
<evidence type="ECO:0000256" key="5">
    <source>
        <dbReference type="ARBA" id="ARBA00022692"/>
    </source>
</evidence>
<protein>
    <submittedName>
        <fullName evidence="16">TonB-dependent receptor</fullName>
    </submittedName>
</protein>
<dbReference type="EMBL" id="JACOME010000002">
    <property type="protein sequence ID" value="MBC3846889.1"/>
    <property type="molecule type" value="Genomic_DNA"/>
</dbReference>
<keyword evidence="8" id="KW-0406">Ion transport</keyword>
<dbReference type="Gene3D" id="2.40.170.20">
    <property type="entry name" value="TonB-dependent receptor, beta-barrel domain"/>
    <property type="match status" value="1"/>
</dbReference>
<dbReference type="InterPro" id="IPR037066">
    <property type="entry name" value="Plug_dom_sf"/>
</dbReference>
<evidence type="ECO:0000259" key="14">
    <source>
        <dbReference type="Pfam" id="PF00593"/>
    </source>
</evidence>
<evidence type="ECO:0000259" key="15">
    <source>
        <dbReference type="Pfam" id="PF07715"/>
    </source>
</evidence>
<dbReference type="Proteomes" id="UP000607435">
    <property type="component" value="Unassembled WGS sequence"/>
</dbReference>
<dbReference type="Pfam" id="PF07715">
    <property type="entry name" value="Plug"/>
    <property type="match status" value="1"/>
</dbReference>
<evidence type="ECO:0000256" key="11">
    <source>
        <dbReference type="ARBA" id="ARBA00023237"/>
    </source>
</evidence>
<keyword evidence="7" id="KW-0408">Iron</keyword>
<keyword evidence="5 12" id="KW-0812">Transmembrane</keyword>
<dbReference type="PANTHER" id="PTHR32552:SF68">
    <property type="entry name" value="FERRICHROME OUTER MEMBRANE TRANSPORTER_PHAGE RECEPTOR"/>
    <property type="match status" value="1"/>
</dbReference>
<dbReference type="Pfam" id="PF00593">
    <property type="entry name" value="TonB_dep_Rec_b-barrel"/>
    <property type="match status" value="1"/>
</dbReference>
<keyword evidence="10 12" id="KW-0472">Membrane</keyword>
<evidence type="ECO:0000256" key="12">
    <source>
        <dbReference type="PROSITE-ProRule" id="PRU01360"/>
    </source>
</evidence>
<evidence type="ECO:0000256" key="8">
    <source>
        <dbReference type="ARBA" id="ARBA00023065"/>
    </source>
</evidence>
<reference evidence="16 17" key="1">
    <citation type="submission" date="2020-08" db="EMBL/GenBank/DDBJ databases">
        <title>Winogradskyella ouciana sp. nov., isolated from the hadal seawater of the Mariana Trench.</title>
        <authorList>
            <person name="He X."/>
        </authorList>
    </citation>
    <scope>NUCLEOTIDE SEQUENCE [LARGE SCALE GENOMIC DNA]</scope>
    <source>
        <strain evidence="16 17">KCTC 22026</strain>
    </source>
</reference>
<dbReference type="PROSITE" id="PS52016">
    <property type="entry name" value="TONB_DEPENDENT_REC_3"/>
    <property type="match status" value="1"/>
</dbReference>
<keyword evidence="4" id="KW-0410">Iron transport</keyword>
<keyword evidence="16" id="KW-0675">Receptor</keyword>
<evidence type="ECO:0000256" key="3">
    <source>
        <dbReference type="ARBA" id="ARBA00022452"/>
    </source>
</evidence>
<keyword evidence="3 12" id="KW-1134">Transmembrane beta strand</keyword>
<comment type="subcellular location">
    <subcellularLocation>
        <location evidence="1 12">Cell outer membrane</location>
        <topology evidence="1 12">Multi-pass membrane protein</topology>
    </subcellularLocation>
</comment>
<dbReference type="SUPFAM" id="SSF49464">
    <property type="entry name" value="Carboxypeptidase regulatory domain-like"/>
    <property type="match status" value="1"/>
</dbReference>
<evidence type="ECO:0000256" key="9">
    <source>
        <dbReference type="ARBA" id="ARBA00023077"/>
    </source>
</evidence>
<evidence type="ECO:0000313" key="17">
    <source>
        <dbReference type="Proteomes" id="UP000607435"/>
    </source>
</evidence>
<dbReference type="InterPro" id="IPR039426">
    <property type="entry name" value="TonB-dep_rcpt-like"/>
</dbReference>
<comment type="caution">
    <text evidence="16">The sequence shown here is derived from an EMBL/GenBank/DDBJ whole genome shotgun (WGS) entry which is preliminary data.</text>
</comment>
<evidence type="ECO:0000256" key="6">
    <source>
        <dbReference type="ARBA" id="ARBA00022729"/>
    </source>
</evidence>
<dbReference type="InterPro" id="IPR008969">
    <property type="entry name" value="CarboxyPept-like_regulatory"/>
</dbReference>
<feature type="domain" description="TonB-dependent receptor-like beta-barrel" evidence="14">
    <location>
        <begin position="274"/>
        <end position="721"/>
    </location>
</feature>
<dbReference type="RefSeq" id="WP_186845988.1">
    <property type="nucleotide sequence ID" value="NZ_JACOME010000002.1"/>
</dbReference>
<proteinExistence type="inferred from homology"/>
<evidence type="ECO:0000256" key="2">
    <source>
        <dbReference type="ARBA" id="ARBA00022448"/>
    </source>
</evidence>
<feature type="domain" description="TonB-dependent receptor plug" evidence="15">
    <location>
        <begin position="111"/>
        <end position="218"/>
    </location>
</feature>
<gene>
    <name evidence="16" type="ORF">H6H04_10905</name>
</gene>
<dbReference type="PANTHER" id="PTHR32552">
    <property type="entry name" value="FERRICHROME IRON RECEPTOR-RELATED"/>
    <property type="match status" value="1"/>
</dbReference>
<keyword evidence="17" id="KW-1185">Reference proteome</keyword>
<dbReference type="InterPro" id="IPR000531">
    <property type="entry name" value="Beta-barrel_TonB"/>
</dbReference>